<feature type="domain" description="Major facilitator superfamily associated" evidence="7">
    <location>
        <begin position="20"/>
        <end position="599"/>
    </location>
</feature>
<accession>A0ABD0TA68</accession>
<gene>
    <name evidence="8" type="ORF">ABMA28_016289</name>
</gene>
<evidence type="ECO:0000256" key="3">
    <source>
        <dbReference type="ARBA" id="ARBA00022692"/>
    </source>
</evidence>
<evidence type="ECO:0000313" key="8">
    <source>
        <dbReference type="EMBL" id="KAL0839611.1"/>
    </source>
</evidence>
<protein>
    <recommendedName>
        <fullName evidence="7">Major facilitator superfamily associated domain-containing protein</fullName>
    </recommendedName>
</protein>
<keyword evidence="5 6" id="KW-0472">Membrane</keyword>
<evidence type="ECO:0000313" key="9">
    <source>
        <dbReference type="Proteomes" id="UP001549921"/>
    </source>
</evidence>
<evidence type="ECO:0000256" key="5">
    <source>
        <dbReference type="ARBA" id="ARBA00023136"/>
    </source>
</evidence>
<feature type="transmembrane region" description="Helical" evidence="6">
    <location>
        <begin position="541"/>
        <end position="564"/>
    </location>
</feature>
<evidence type="ECO:0000256" key="1">
    <source>
        <dbReference type="ARBA" id="ARBA00004141"/>
    </source>
</evidence>
<dbReference type="InterPro" id="IPR051717">
    <property type="entry name" value="MFS_MFSD6"/>
</dbReference>
<feature type="transmembrane region" description="Helical" evidence="6">
    <location>
        <begin position="611"/>
        <end position="633"/>
    </location>
</feature>
<name>A0ABD0TA68_LOXSC</name>
<organism evidence="8 9">
    <name type="scientific">Loxostege sticticalis</name>
    <name type="common">Beet webworm moth</name>
    <dbReference type="NCBI Taxonomy" id="481309"/>
    <lineage>
        <taxon>Eukaryota</taxon>
        <taxon>Metazoa</taxon>
        <taxon>Ecdysozoa</taxon>
        <taxon>Arthropoda</taxon>
        <taxon>Hexapoda</taxon>
        <taxon>Insecta</taxon>
        <taxon>Pterygota</taxon>
        <taxon>Neoptera</taxon>
        <taxon>Endopterygota</taxon>
        <taxon>Lepidoptera</taxon>
        <taxon>Glossata</taxon>
        <taxon>Ditrysia</taxon>
        <taxon>Pyraloidea</taxon>
        <taxon>Crambidae</taxon>
        <taxon>Pyraustinae</taxon>
        <taxon>Loxostege</taxon>
    </lineage>
</organism>
<feature type="transmembrane region" description="Helical" evidence="6">
    <location>
        <begin position="21"/>
        <end position="45"/>
    </location>
</feature>
<evidence type="ECO:0000256" key="4">
    <source>
        <dbReference type="ARBA" id="ARBA00022989"/>
    </source>
</evidence>
<comment type="similarity">
    <text evidence="2">Belongs to the major facilitator superfamily. MFSD6 family.</text>
</comment>
<dbReference type="InterPro" id="IPR024989">
    <property type="entry name" value="MFS_assoc_dom"/>
</dbReference>
<dbReference type="PANTHER" id="PTHR16172">
    <property type="entry name" value="MAJOR FACILITATOR SUPERFAMILY DOMAIN-CONTAINING PROTEIN 6-LIKE"/>
    <property type="match status" value="1"/>
</dbReference>
<feature type="transmembrane region" description="Helical" evidence="6">
    <location>
        <begin position="449"/>
        <end position="468"/>
    </location>
</feature>
<feature type="transmembrane region" description="Helical" evidence="6">
    <location>
        <begin position="330"/>
        <end position="357"/>
    </location>
</feature>
<sequence>MNDQKTQKSANMKTLVNKNLITLKCVLFCFLSGIGCIFPFLPMHMLSVGLDRGEARLISAVAPCVAILGPAVLGCLIDKLSVGRGSTGGTPGPSGSGRLLRVVTAVCLILSALFYTLLLAVPYTERHEARRPQVLFMCDADGAYVMQEVCKEDMTCNRWTGVKSGVLAVGSCEYGCADENMTWVRQPFATTTTTSTLSPMYNSVANSTAPTVNFTTYDDDEEDFDVHPPHLCYKGECQVYMRHANRLRVPLSLVAPELPEDNSTADSDWCTYRTSGPQCIVPLDQLPAEAEFGECKPAVRCQVLDPYDEPDGVLADAECRLQIGDPAYTFTVYLILRMLADIWPTAALALLGAACVIATRETSLGRGDVGRQLAFGTLGLAIFPPLAGLAAEQMPETPYVVPFVLHAVFMLIGALILLFDSHMPLSTPEWWWHTSTGVLAMPMNTVRRYGAETAAVFAVVALLGTLWSGIDAYLPWTVLDLNGTISKVGLTLTAGALPAVPALWWAEALVDYIGHSNVFITAFTFYTLRYTGLAYSTDFSWIVVCEVLEVFTLSLVWVTAVLYFRHLVPRKYTTTGQALPVIAHFCIGRCIGAIVSGMVSLEAPLESMRSVYRALGVCALLCAAVYLALYHLLLAPRCAARPVAPPHHLLQASTVDGQLNGRGLNANGGSNGTYSPMRVYHEERSRKGHFRY</sequence>
<evidence type="ECO:0000256" key="2">
    <source>
        <dbReference type="ARBA" id="ARBA00005241"/>
    </source>
</evidence>
<dbReference type="Proteomes" id="UP001549921">
    <property type="component" value="Unassembled WGS sequence"/>
</dbReference>
<dbReference type="EMBL" id="JBEDNZ010000008">
    <property type="protein sequence ID" value="KAL0839611.1"/>
    <property type="molecule type" value="Genomic_DNA"/>
</dbReference>
<comment type="caution">
    <text evidence="8">The sequence shown here is derived from an EMBL/GenBank/DDBJ whole genome shotgun (WGS) entry which is preliminary data.</text>
</comment>
<evidence type="ECO:0000259" key="7">
    <source>
        <dbReference type="Pfam" id="PF12832"/>
    </source>
</evidence>
<dbReference type="InterPro" id="IPR036259">
    <property type="entry name" value="MFS_trans_sf"/>
</dbReference>
<evidence type="ECO:0000256" key="6">
    <source>
        <dbReference type="SAM" id="Phobius"/>
    </source>
</evidence>
<dbReference type="Gene3D" id="1.20.1250.20">
    <property type="entry name" value="MFS general substrate transporter like domains"/>
    <property type="match status" value="2"/>
</dbReference>
<keyword evidence="4 6" id="KW-1133">Transmembrane helix</keyword>
<dbReference type="AlphaFoldDB" id="A0ABD0TA68"/>
<keyword evidence="3 6" id="KW-0812">Transmembrane</keyword>
<dbReference type="PANTHER" id="PTHR16172:SF27">
    <property type="entry name" value="FI19426P1"/>
    <property type="match status" value="1"/>
</dbReference>
<feature type="transmembrane region" description="Helical" evidence="6">
    <location>
        <begin position="99"/>
        <end position="123"/>
    </location>
</feature>
<feature type="transmembrane region" description="Helical" evidence="6">
    <location>
        <begin position="369"/>
        <end position="387"/>
    </location>
</feature>
<comment type="subcellular location">
    <subcellularLocation>
        <location evidence="1">Membrane</location>
        <topology evidence="1">Multi-pass membrane protein</topology>
    </subcellularLocation>
</comment>
<dbReference type="SUPFAM" id="SSF103473">
    <property type="entry name" value="MFS general substrate transporter"/>
    <property type="match status" value="2"/>
</dbReference>
<dbReference type="Pfam" id="PF12832">
    <property type="entry name" value="MFS_1_like"/>
    <property type="match status" value="1"/>
</dbReference>
<feature type="transmembrane region" description="Helical" evidence="6">
    <location>
        <begin position="399"/>
        <end position="419"/>
    </location>
</feature>
<proteinExistence type="inferred from homology"/>
<dbReference type="GO" id="GO:0016020">
    <property type="term" value="C:membrane"/>
    <property type="evidence" value="ECO:0007669"/>
    <property type="project" value="UniProtKB-SubCell"/>
</dbReference>
<feature type="transmembrane region" description="Helical" evidence="6">
    <location>
        <begin position="488"/>
        <end position="506"/>
    </location>
</feature>
<feature type="transmembrane region" description="Helical" evidence="6">
    <location>
        <begin position="576"/>
        <end position="599"/>
    </location>
</feature>
<reference evidence="8 9" key="1">
    <citation type="submission" date="2024-06" db="EMBL/GenBank/DDBJ databases">
        <title>A chromosome-level genome assembly of beet webworm, Loxostege sticticalis.</title>
        <authorList>
            <person name="Zhang Y."/>
        </authorList>
    </citation>
    <scope>NUCLEOTIDE SEQUENCE [LARGE SCALE GENOMIC DNA]</scope>
    <source>
        <strain evidence="8">AQ028</strain>
        <tissue evidence="8">Male pupae</tissue>
    </source>
</reference>